<dbReference type="InterPro" id="IPR050217">
    <property type="entry name" value="Peroxiredoxin"/>
</dbReference>
<dbReference type="PANTHER" id="PTHR10681:SF128">
    <property type="entry name" value="THIOREDOXIN-DEPENDENT PEROXIDE REDUCTASE, MITOCHONDRIAL"/>
    <property type="match status" value="1"/>
</dbReference>
<dbReference type="Gene3D" id="3.40.30.10">
    <property type="entry name" value="Glutaredoxin"/>
    <property type="match status" value="1"/>
</dbReference>
<dbReference type="OrthoDB" id="185659at2759"/>
<dbReference type="Pfam" id="PF20408">
    <property type="entry name" value="Abhydrolase_11"/>
    <property type="match status" value="1"/>
</dbReference>
<dbReference type="GO" id="GO:0033554">
    <property type="term" value="P:cellular response to stress"/>
    <property type="evidence" value="ECO:0007669"/>
    <property type="project" value="TreeGrafter"/>
</dbReference>
<keyword evidence="2" id="KW-0560">Oxidoreductase</keyword>
<dbReference type="Pfam" id="PF00578">
    <property type="entry name" value="AhpC-TSA"/>
    <property type="match status" value="1"/>
</dbReference>
<evidence type="ECO:0000256" key="1">
    <source>
        <dbReference type="ARBA" id="ARBA00009796"/>
    </source>
</evidence>
<evidence type="ECO:0000256" key="2">
    <source>
        <dbReference type="ARBA" id="ARBA00023002"/>
    </source>
</evidence>
<dbReference type="InterPro" id="IPR029058">
    <property type="entry name" value="AB_hydrolase_fold"/>
</dbReference>
<name>A0A6H0XYP8_9PEZI</name>
<dbReference type="AlphaFoldDB" id="A0A6H0XYP8"/>
<sequence>MEPERVRVGHLAPQFTCRAVLDGKIREMSLSSFNESGYWIILLFFPKAWSFICPTEIRTFSKRLDEFLHDRKCAVMFASTDHELSLKAWTGTPRVEGGLGNVRVPLISDCDHAISKKYGVLIEDEGTSERACFIIDPLGIVRGIGINDADIGRSIDECQRLLDALIWKDQYGEACPVDWKTGESGLVMASVEPNKLSVGEYQKLEARRGIEESQETLPMTRKTTKRKREPDDSEQGGNILRADEATTDARELDGDASQADAALLAVIEVSFKDKTIHCEKRGTDSIQLIFTHGAGGTLDSPAIKDFAIGFSQAAAITCFKGNMNLKSRTTAFKSVMENQQFSEALGGRSMGSRAAVMAKDDNTQALVLVSYPLLGEKDRRDEILLELNDQHDVLFIIGDNDKMCPIQDIKQLRNSMTARTWLVIVEGTI</sequence>
<dbReference type="SUPFAM" id="SSF52833">
    <property type="entry name" value="Thioredoxin-like"/>
    <property type="match status" value="1"/>
</dbReference>
<evidence type="ECO:0000313" key="6">
    <source>
        <dbReference type="Proteomes" id="UP000503462"/>
    </source>
</evidence>
<dbReference type="InterPro" id="IPR013766">
    <property type="entry name" value="Thioredoxin_domain"/>
</dbReference>
<proteinExistence type="inferred from homology"/>
<dbReference type="CDD" id="cd03015">
    <property type="entry name" value="PRX_Typ2cys"/>
    <property type="match status" value="1"/>
</dbReference>
<gene>
    <name evidence="5" type="ORF">AMS68_005391</name>
</gene>
<keyword evidence="6" id="KW-1185">Reference proteome</keyword>
<dbReference type="PANTHER" id="PTHR10681">
    <property type="entry name" value="THIOREDOXIN PEROXIDASE"/>
    <property type="match status" value="1"/>
</dbReference>
<dbReference type="InterPro" id="IPR000866">
    <property type="entry name" value="AhpC/TSA"/>
</dbReference>
<evidence type="ECO:0000313" key="5">
    <source>
        <dbReference type="EMBL" id="QIW99873.1"/>
    </source>
</evidence>
<feature type="region of interest" description="Disordered" evidence="3">
    <location>
        <begin position="209"/>
        <end position="244"/>
    </location>
</feature>
<dbReference type="GO" id="GO:0005829">
    <property type="term" value="C:cytosol"/>
    <property type="evidence" value="ECO:0007669"/>
    <property type="project" value="TreeGrafter"/>
</dbReference>
<accession>A0A6H0XYP8</accession>
<organism evidence="5 6">
    <name type="scientific">Peltaster fructicola</name>
    <dbReference type="NCBI Taxonomy" id="286661"/>
    <lineage>
        <taxon>Eukaryota</taxon>
        <taxon>Fungi</taxon>
        <taxon>Dikarya</taxon>
        <taxon>Ascomycota</taxon>
        <taxon>Pezizomycotina</taxon>
        <taxon>Dothideomycetes</taxon>
        <taxon>Dothideomycetes incertae sedis</taxon>
        <taxon>Peltaster</taxon>
    </lineage>
</organism>
<feature type="domain" description="Thioredoxin" evidence="4">
    <location>
        <begin position="6"/>
        <end position="167"/>
    </location>
</feature>
<dbReference type="EMBL" id="CP051142">
    <property type="protein sequence ID" value="QIW99873.1"/>
    <property type="molecule type" value="Genomic_DNA"/>
</dbReference>
<dbReference type="Proteomes" id="UP000503462">
    <property type="component" value="Chromosome 4"/>
</dbReference>
<dbReference type="InterPro" id="IPR036249">
    <property type="entry name" value="Thioredoxin-like_sf"/>
</dbReference>
<dbReference type="PROSITE" id="PS51352">
    <property type="entry name" value="THIOREDOXIN_2"/>
    <property type="match status" value="1"/>
</dbReference>
<evidence type="ECO:0000259" key="4">
    <source>
        <dbReference type="PROSITE" id="PS51352"/>
    </source>
</evidence>
<dbReference type="Gene3D" id="3.40.50.1820">
    <property type="entry name" value="alpha/beta hydrolase"/>
    <property type="match status" value="1"/>
</dbReference>
<dbReference type="GO" id="GO:0045454">
    <property type="term" value="P:cell redox homeostasis"/>
    <property type="evidence" value="ECO:0007669"/>
    <property type="project" value="TreeGrafter"/>
</dbReference>
<evidence type="ECO:0000256" key="3">
    <source>
        <dbReference type="SAM" id="MobiDB-lite"/>
    </source>
</evidence>
<dbReference type="GO" id="GO:0006979">
    <property type="term" value="P:response to oxidative stress"/>
    <property type="evidence" value="ECO:0007669"/>
    <property type="project" value="TreeGrafter"/>
</dbReference>
<dbReference type="GO" id="GO:0008379">
    <property type="term" value="F:thioredoxin peroxidase activity"/>
    <property type="evidence" value="ECO:0007669"/>
    <property type="project" value="TreeGrafter"/>
</dbReference>
<protein>
    <recommendedName>
        <fullName evidence="4">Thioredoxin domain-containing protein</fullName>
    </recommendedName>
</protein>
<dbReference type="SUPFAM" id="SSF53474">
    <property type="entry name" value="alpha/beta-Hydrolases"/>
    <property type="match status" value="1"/>
</dbReference>
<reference evidence="5 6" key="1">
    <citation type="journal article" date="2016" name="Sci. Rep.">
        <title>Peltaster fructicola genome reveals evolution from an invasive phytopathogen to an ectophytic parasite.</title>
        <authorList>
            <person name="Xu C."/>
            <person name="Chen H."/>
            <person name="Gleason M.L."/>
            <person name="Xu J.R."/>
            <person name="Liu H."/>
            <person name="Zhang R."/>
            <person name="Sun G."/>
        </authorList>
    </citation>
    <scope>NUCLEOTIDE SEQUENCE [LARGE SCALE GENOMIC DNA]</scope>
    <source>
        <strain evidence="5 6">LNHT1506</strain>
    </source>
</reference>
<dbReference type="InterPro" id="IPR046879">
    <property type="entry name" value="KANL3/Tex30_Abhydrolase"/>
</dbReference>
<comment type="similarity">
    <text evidence="1">Belongs to the peroxiredoxin family. AhpC/Prx1 subfamily.</text>
</comment>
<dbReference type="GO" id="GO:0042744">
    <property type="term" value="P:hydrogen peroxide catabolic process"/>
    <property type="evidence" value="ECO:0007669"/>
    <property type="project" value="TreeGrafter"/>
</dbReference>